<dbReference type="PANTHER" id="PTHR34856:SF2">
    <property type="entry name" value="PROTEIN NRFD"/>
    <property type="match status" value="1"/>
</dbReference>
<protein>
    <submittedName>
        <fullName evidence="9">DMSO reductase anchor subunit</fullName>
    </submittedName>
</protein>
<evidence type="ECO:0000256" key="1">
    <source>
        <dbReference type="ARBA" id="ARBA00004651"/>
    </source>
</evidence>
<dbReference type="Pfam" id="PF03916">
    <property type="entry name" value="NrfD"/>
    <property type="match status" value="1"/>
</dbReference>
<feature type="transmembrane region" description="Helical" evidence="8">
    <location>
        <begin position="172"/>
        <end position="192"/>
    </location>
</feature>
<comment type="similarity">
    <text evidence="2">Belongs to the NrfD family.</text>
</comment>
<evidence type="ECO:0000256" key="7">
    <source>
        <dbReference type="SAM" id="MobiDB-lite"/>
    </source>
</evidence>
<accession>A0ABR9K2T3</accession>
<evidence type="ECO:0000256" key="5">
    <source>
        <dbReference type="ARBA" id="ARBA00022989"/>
    </source>
</evidence>
<proteinExistence type="inferred from homology"/>
<evidence type="ECO:0000313" key="9">
    <source>
        <dbReference type="EMBL" id="MBE1537132.1"/>
    </source>
</evidence>
<keyword evidence="3" id="KW-1003">Cell membrane</keyword>
<evidence type="ECO:0000256" key="3">
    <source>
        <dbReference type="ARBA" id="ARBA00022475"/>
    </source>
</evidence>
<keyword evidence="10" id="KW-1185">Reference proteome</keyword>
<dbReference type="Proteomes" id="UP000627838">
    <property type="component" value="Unassembled WGS sequence"/>
</dbReference>
<evidence type="ECO:0000313" key="10">
    <source>
        <dbReference type="Proteomes" id="UP000627838"/>
    </source>
</evidence>
<dbReference type="PANTHER" id="PTHR34856">
    <property type="entry name" value="PROTEIN NRFD"/>
    <property type="match status" value="1"/>
</dbReference>
<evidence type="ECO:0000256" key="6">
    <source>
        <dbReference type="ARBA" id="ARBA00023136"/>
    </source>
</evidence>
<feature type="compositionally biased region" description="Basic and acidic residues" evidence="7">
    <location>
        <begin position="1"/>
        <end position="20"/>
    </location>
</feature>
<feature type="region of interest" description="Disordered" evidence="7">
    <location>
        <begin position="1"/>
        <end position="42"/>
    </location>
</feature>
<keyword evidence="5 8" id="KW-1133">Transmembrane helix</keyword>
<evidence type="ECO:0000256" key="2">
    <source>
        <dbReference type="ARBA" id="ARBA00008929"/>
    </source>
</evidence>
<reference evidence="9 10" key="1">
    <citation type="submission" date="2020-10" db="EMBL/GenBank/DDBJ databases">
        <title>Sequencing the genomes of 1000 actinobacteria strains.</title>
        <authorList>
            <person name="Klenk H.-P."/>
        </authorList>
    </citation>
    <scope>NUCLEOTIDE SEQUENCE [LARGE SCALE GENOMIC DNA]</scope>
    <source>
        <strain evidence="9 10">DSM 46744</strain>
    </source>
</reference>
<keyword evidence="4 8" id="KW-0812">Transmembrane</keyword>
<dbReference type="Gene3D" id="1.20.1630.10">
    <property type="entry name" value="Formate dehydrogenase/DMSO reductase domain"/>
    <property type="match status" value="1"/>
</dbReference>
<organism evidence="9 10">
    <name type="scientific">Actinomadura algeriensis</name>
    <dbReference type="NCBI Taxonomy" id="1679523"/>
    <lineage>
        <taxon>Bacteria</taxon>
        <taxon>Bacillati</taxon>
        <taxon>Actinomycetota</taxon>
        <taxon>Actinomycetes</taxon>
        <taxon>Streptosporangiales</taxon>
        <taxon>Thermomonosporaceae</taxon>
        <taxon>Actinomadura</taxon>
    </lineage>
</organism>
<dbReference type="EMBL" id="JADBDZ010000001">
    <property type="protein sequence ID" value="MBE1537132.1"/>
    <property type="molecule type" value="Genomic_DNA"/>
</dbReference>
<gene>
    <name evidence="9" type="ORF">H4W34_006965</name>
</gene>
<feature type="transmembrane region" description="Helical" evidence="8">
    <location>
        <begin position="207"/>
        <end position="227"/>
    </location>
</feature>
<dbReference type="InterPro" id="IPR005614">
    <property type="entry name" value="NrfD-like"/>
</dbReference>
<sequence length="346" mass="35188">MSTSDVGREGVRGARPDREAMIGQGGHPPDGRGGRRRGRRGEKAMVPDAEFGSYYGKPILNPPVWKAADIAGYFFLGGLAGAGSVLAAGSQLTGRPAAARALKISSLAAISGSTAALIHDLGRPGRFYNMLRVMKPTSPMSMGSWLLAAYGPAAGAAAVLDVTGLFPRLGRAATAGAAVLGPGVAAYTAVLAADTAVPAWHEGYRELPFVFVGSAAVAASGMALAAAPPRETAPMRTAALCGAALELGATKLMERRLGLVAENYREGTGGRLMRAARALTVAGAAGGALLGGQSRTAAVLGGAALLAGSACTRFGVFHAGIRSAEDPKYTVVPQRERIRAREAEPA</sequence>
<dbReference type="RefSeq" id="WP_192763057.1">
    <property type="nucleotide sequence ID" value="NZ_JADBDZ010000001.1"/>
</dbReference>
<evidence type="ECO:0000256" key="4">
    <source>
        <dbReference type="ARBA" id="ARBA00022692"/>
    </source>
</evidence>
<comment type="caution">
    <text evidence="9">The sequence shown here is derived from an EMBL/GenBank/DDBJ whole genome shotgun (WGS) entry which is preliminary data.</text>
</comment>
<keyword evidence="6 8" id="KW-0472">Membrane</keyword>
<evidence type="ECO:0000256" key="8">
    <source>
        <dbReference type="SAM" id="Phobius"/>
    </source>
</evidence>
<name>A0ABR9K2T3_9ACTN</name>
<dbReference type="InterPro" id="IPR052049">
    <property type="entry name" value="Electron_transfer_protein"/>
</dbReference>
<feature type="transmembrane region" description="Helical" evidence="8">
    <location>
        <begin position="142"/>
        <end position="160"/>
    </location>
</feature>
<comment type="subcellular location">
    <subcellularLocation>
        <location evidence="1">Cell membrane</location>
        <topology evidence="1">Multi-pass membrane protein</topology>
    </subcellularLocation>
</comment>
<feature type="transmembrane region" description="Helical" evidence="8">
    <location>
        <begin position="70"/>
        <end position="89"/>
    </location>
</feature>